<gene>
    <name evidence="1" type="ORF">E7Z59_03355</name>
</gene>
<comment type="caution">
    <text evidence="1">The sequence shown here is derived from an EMBL/GenBank/DDBJ whole genome shotgun (WGS) entry which is preliminary data.</text>
</comment>
<evidence type="ECO:0000313" key="2">
    <source>
        <dbReference type="Proteomes" id="UP000305939"/>
    </source>
</evidence>
<name>A0A4S3M585_9FLAO</name>
<dbReference type="RefSeq" id="WP_136334867.1">
    <property type="nucleotide sequence ID" value="NZ_QXMP01000001.1"/>
</dbReference>
<dbReference type="EMBL" id="SSMC01000001">
    <property type="protein sequence ID" value="THD69377.1"/>
    <property type="molecule type" value="Genomic_DNA"/>
</dbReference>
<dbReference type="OrthoDB" id="893802at2"/>
<accession>A0A4S3M585</accession>
<dbReference type="Proteomes" id="UP000305939">
    <property type="component" value="Unassembled WGS sequence"/>
</dbReference>
<protein>
    <submittedName>
        <fullName evidence="1">Uncharacterized protein</fullName>
    </submittedName>
</protein>
<dbReference type="PROSITE" id="PS51257">
    <property type="entry name" value="PROKAR_LIPOPROTEIN"/>
    <property type="match status" value="1"/>
</dbReference>
<organism evidence="1 2">
    <name type="scientific">Robertkochia marina</name>
    <dbReference type="NCBI Taxonomy" id="1227945"/>
    <lineage>
        <taxon>Bacteria</taxon>
        <taxon>Pseudomonadati</taxon>
        <taxon>Bacteroidota</taxon>
        <taxon>Flavobacteriia</taxon>
        <taxon>Flavobacteriales</taxon>
        <taxon>Flavobacteriaceae</taxon>
        <taxon>Robertkochia</taxon>
    </lineage>
</organism>
<dbReference type="AlphaFoldDB" id="A0A4S3M585"/>
<proteinExistence type="predicted"/>
<evidence type="ECO:0000313" key="1">
    <source>
        <dbReference type="EMBL" id="THD69377.1"/>
    </source>
</evidence>
<sequence length="145" mass="16822">MKKYLVYLIIFPWIIAFQSCDLNDDNDFSYSFEALEIVDAEFPDSFELGQIYRINVHMNKPGDCHYFEGFDFYRTGETATERTVYAIGSVLNRSDCLSLEGETIIAYFNFEVLFTGTYVFKLYTGTNENGEKEFLIYEVPVITPP</sequence>
<keyword evidence="2" id="KW-1185">Reference proteome</keyword>
<reference evidence="1 2" key="1">
    <citation type="submission" date="2019-04" db="EMBL/GenBank/DDBJ databases">
        <title>Draft genome sequence of Robertkochia marina CC-AMO-30D.</title>
        <authorList>
            <person name="Hameed A."/>
            <person name="Lin S.-Y."/>
            <person name="Shahina M."/>
            <person name="Lai W.-A."/>
            <person name="Young C.-C."/>
        </authorList>
    </citation>
    <scope>NUCLEOTIDE SEQUENCE [LARGE SCALE GENOMIC DNA]</scope>
    <source>
        <strain evidence="1 2">CC-AMO-30D</strain>
    </source>
</reference>